<keyword evidence="2" id="KW-1185">Reference proteome</keyword>
<organism evidence="1 2">
    <name type="scientific">Xanthocytophaga flava</name>
    <dbReference type="NCBI Taxonomy" id="3048013"/>
    <lineage>
        <taxon>Bacteria</taxon>
        <taxon>Pseudomonadati</taxon>
        <taxon>Bacteroidota</taxon>
        <taxon>Cytophagia</taxon>
        <taxon>Cytophagales</taxon>
        <taxon>Rhodocytophagaceae</taxon>
        <taxon>Xanthocytophaga</taxon>
    </lineage>
</organism>
<dbReference type="EMBL" id="JASJOT010000034">
    <property type="protein sequence ID" value="MDJ1497577.1"/>
    <property type="molecule type" value="Genomic_DNA"/>
</dbReference>
<proteinExistence type="predicted"/>
<evidence type="ECO:0000313" key="1">
    <source>
        <dbReference type="EMBL" id="MDJ1497577.1"/>
    </source>
</evidence>
<dbReference type="RefSeq" id="WP_314003246.1">
    <property type="nucleotide sequence ID" value="NZ_JASJOT010000034.1"/>
</dbReference>
<gene>
    <name evidence="1" type="ORF">QNI19_31855</name>
</gene>
<sequence length="153" mass="17705">MEWISKEDLKTVEDEKQFQIFSDLERYNALLLEGKKPQPLSYTGEELALAREWFWEKTSVFREQIVETVTYHQDMGFENIPEQTQKRIIERISAALVGKGIVLDSKLIYEYMISTDAVFIKNKKSGLISITPDSLARLMDSLSFIIPLKGKKP</sequence>
<dbReference type="Proteomes" id="UP001228581">
    <property type="component" value="Unassembled WGS sequence"/>
</dbReference>
<protein>
    <submittedName>
        <fullName evidence="1">Uncharacterized protein</fullName>
    </submittedName>
</protein>
<accession>A0ABT7CV09</accession>
<evidence type="ECO:0000313" key="2">
    <source>
        <dbReference type="Proteomes" id="UP001228581"/>
    </source>
</evidence>
<comment type="caution">
    <text evidence="1">The sequence shown here is derived from an EMBL/GenBank/DDBJ whole genome shotgun (WGS) entry which is preliminary data.</text>
</comment>
<reference evidence="1 2" key="1">
    <citation type="submission" date="2023-05" db="EMBL/GenBank/DDBJ databases">
        <authorList>
            <person name="Zhang X."/>
        </authorList>
    </citation>
    <scope>NUCLEOTIDE SEQUENCE [LARGE SCALE GENOMIC DNA]</scope>
    <source>
        <strain evidence="1 2">DM2B3-1</strain>
    </source>
</reference>
<name>A0ABT7CV09_9BACT</name>